<dbReference type="AlphaFoldDB" id="A0A0B7JQZ1"/>
<proteinExistence type="predicted"/>
<dbReference type="PANTHER" id="PTHR35179:SF1">
    <property type="entry name" value="INTEGRAL MEMBRANE PROTEIN"/>
    <property type="match status" value="1"/>
</dbReference>
<dbReference type="PANTHER" id="PTHR35179">
    <property type="entry name" value="PROTEIN CBG02620"/>
    <property type="match status" value="1"/>
</dbReference>
<dbReference type="EMBL" id="CDPU01000001">
    <property type="protein sequence ID" value="CEO44931.1"/>
    <property type="molecule type" value="Genomic_DNA"/>
</dbReference>
<protein>
    <submittedName>
        <fullName evidence="2">Uncharacterized protein</fullName>
    </submittedName>
</protein>
<evidence type="ECO:0000256" key="1">
    <source>
        <dbReference type="SAM" id="MobiDB-lite"/>
    </source>
</evidence>
<evidence type="ECO:0000313" key="2">
    <source>
        <dbReference type="EMBL" id="CEO44931.1"/>
    </source>
</evidence>
<reference evidence="2" key="1">
    <citation type="submission" date="2015-01" db="EMBL/GenBank/DDBJ databases">
        <authorList>
            <person name="Durling Mikael"/>
        </authorList>
    </citation>
    <scope>NUCLEOTIDE SEQUENCE</scope>
</reference>
<gene>
    <name evidence="2" type="ORF">BN869_000000986_1</name>
</gene>
<organism evidence="2">
    <name type="scientific">Bionectria ochroleuca</name>
    <name type="common">Gliocladium roseum</name>
    <dbReference type="NCBI Taxonomy" id="29856"/>
    <lineage>
        <taxon>Eukaryota</taxon>
        <taxon>Fungi</taxon>
        <taxon>Dikarya</taxon>
        <taxon>Ascomycota</taxon>
        <taxon>Pezizomycotina</taxon>
        <taxon>Sordariomycetes</taxon>
        <taxon>Hypocreomycetidae</taxon>
        <taxon>Hypocreales</taxon>
        <taxon>Bionectriaceae</taxon>
        <taxon>Clonostachys</taxon>
    </lineage>
</organism>
<accession>A0A0B7JQZ1</accession>
<feature type="region of interest" description="Disordered" evidence="1">
    <location>
        <begin position="34"/>
        <end position="54"/>
    </location>
</feature>
<feature type="compositionally biased region" description="Polar residues" evidence="1">
    <location>
        <begin position="39"/>
        <end position="54"/>
    </location>
</feature>
<feature type="non-terminal residue" evidence="2">
    <location>
        <position position="1"/>
    </location>
</feature>
<name>A0A0B7JQZ1_BIOOC</name>
<sequence length="445" mass="49724">PIVYQQNHTPTCLLIHTWFSIYAHLTQHQADRKRLGKSCDSNSPSSRQTQSPAVVSQDAWMWEGVQADEVLGTIHALELNPSTDTAKVSSSSGCDLICSYNWQIGGVEIISPGCVSEWKEIDLPIDLTRARRHHAPSTDQLHVPRHSFEPLFRAVEVMNSGLRFNDVDIICNRNSLRNLILFSSQRSLQNFRVNLLVVNNTLFIERCERDASIIIRGSYDHGFGRAFEKACITYPEGLGASSSHHCVLRCPLGDLSCVLRFELDASYNETKEPGASGSTNVPIDLGAQSLCWKLESLSTDFPQSRNPKTTHAAESMSQAGLRHQITAAEIKTGVRLKPPNQCMQQLWLGRTPWLIRGVHSNGTSHKVVVTNVGDSFTEWEEVHQTQLQKLVMTLKQLRSIAQDLGGGNCVAVFERSLDSQILKVFKAVEEKRALPEEMIARFWGP</sequence>